<dbReference type="AlphaFoldDB" id="A0A8J3RR76"/>
<dbReference type="CDD" id="cd00090">
    <property type="entry name" value="HTH_ARSR"/>
    <property type="match status" value="1"/>
</dbReference>
<organism evidence="2 3">
    <name type="scientific">Planobispora longispora</name>
    <dbReference type="NCBI Taxonomy" id="28887"/>
    <lineage>
        <taxon>Bacteria</taxon>
        <taxon>Bacillati</taxon>
        <taxon>Actinomycetota</taxon>
        <taxon>Actinomycetes</taxon>
        <taxon>Streptosporangiales</taxon>
        <taxon>Streptosporangiaceae</taxon>
        <taxon>Planobispora</taxon>
    </lineage>
</organism>
<dbReference type="Gene3D" id="1.10.10.10">
    <property type="entry name" value="Winged helix-like DNA-binding domain superfamily/Winged helix DNA-binding domain"/>
    <property type="match status" value="1"/>
</dbReference>
<evidence type="ECO:0000259" key="1">
    <source>
        <dbReference type="PROSITE" id="PS50995"/>
    </source>
</evidence>
<dbReference type="PROSITE" id="PS50995">
    <property type="entry name" value="HTH_MARR_2"/>
    <property type="match status" value="1"/>
</dbReference>
<keyword evidence="3" id="KW-1185">Reference proteome</keyword>
<comment type="caution">
    <text evidence="2">The sequence shown here is derived from an EMBL/GenBank/DDBJ whole genome shotgun (WGS) entry which is preliminary data.</text>
</comment>
<protein>
    <submittedName>
        <fullName evidence="2">MarR family transcriptional regulator</fullName>
    </submittedName>
</protein>
<dbReference type="GO" id="GO:0006950">
    <property type="term" value="P:response to stress"/>
    <property type="evidence" value="ECO:0007669"/>
    <property type="project" value="TreeGrafter"/>
</dbReference>
<name>A0A8J3RR76_9ACTN</name>
<dbReference type="InterPro" id="IPR011991">
    <property type="entry name" value="ArsR-like_HTH"/>
</dbReference>
<evidence type="ECO:0000313" key="2">
    <source>
        <dbReference type="EMBL" id="GIH79285.1"/>
    </source>
</evidence>
<accession>A0A8J3RR76</accession>
<dbReference type="Pfam" id="PF12802">
    <property type="entry name" value="MarR_2"/>
    <property type="match status" value="1"/>
</dbReference>
<feature type="domain" description="HTH marR-type" evidence="1">
    <location>
        <begin position="9"/>
        <end position="143"/>
    </location>
</feature>
<gene>
    <name evidence="2" type="ORF">Plo01_57140</name>
</gene>
<dbReference type="PANTHER" id="PTHR33164">
    <property type="entry name" value="TRANSCRIPTIONAL REGULATOR, MARR FAMILY"/>
    <property type="match status" value="1"/>
</dbReference>
<dbReference type="SMART" id="SM00347">
    <property type="entry name" value="HTH_MARR"/>
    <property type="match status" value="1"/>
</dbReference>
<dbReference type="EMBL" id="BOOH01000047">
    <property type="protein sequence ID" value="GIH79285.1"/>
    <property type="molecule type" value="Genomic_DNA"/>
</dbReference>
<evidence type="ECO:0000313" key="3">
    <source>
        <dbReference type="Proteomes" id="UP000616724"/>
    </source>
</evidence>
<dbReference type="InterPro" id="IPR039422">
    <property type="entry name" value="MarR/SlyA-like"/>
</dbReference>
<dbReference type="PANTHER" id="PTHR33164:SF99">
    <property type="entry name" value="MARR FAMILY REGULATORY PROTEIN"/>
    <property type="match status" value="1"/>
</dbReference>
<proteinExistence type="predicted"/>
<dbReference type="RefSeq" id="WP_203893753.1">
    <property type="nucleotide sequence ID" value="NZ_BOOH01000047.1"/>
</dbReference>
<dbReference type="InterPro" id="IPR036388">
    <property type="entry name" value="WH-like_DNA-bd_sf"/>
</dbReference>
<sequence>MNEGPRRSEMNLGMLCFIPAREMEARVMKAVIAAGFDDITLAQSRVFQRIGSAGTRVTDLAEQARVTKQTATFLIDQLEKAGYVERVPDPRDARARLVRIAARGRAAIEVAMEAEAEVQAEWTRHLGKRDADNLRRILTRLREIADPYR</sequence>
<dbReference type="InterPro" id="IPR000835">
    <property type="entry name" value="HTH_MarR-typ"/>
</dbReference>
<dbReference type="Proteomes" id="UP000616724">
    <property type="component" value="Unassembled WGS sequence"/>
</dbReference>
<dbReference type="SUPFAM" id="SSF46785">
    <property type="entry name" value="Winged helix' DNA-binding domain"/>
    <property type="match status" value="1"/>
</dbReference>
<dbReference type="InterPro" id="IPR036390">
    <property type="entry name" value="WH_DNA-bd_sf"/>
</dbReference>
<dbReference type="PRINTS" id="PR00598">
    <property type="entry name" value="HTHMARR"/>
</dbReference>
<reference evidence="2 3" key="1">
    <citation type="submission" date="2021-01" db="EMBL/GenBank/DDBJ databases">
        <title>Whole genome shotgun sequence of Planobispora longispora NBRC 13918.</title>
        <authorList>
            <person name="Komaki H."/>
            <person name="Tamura T."/>
        </authorList>
    </citation>
    <scope>NUCLEOTIDE SEQUENCE [LARGE SCALE GENOMIC DNA]</scope>
    <source>
        <strain evidence="2 3">NBRC 13918</strain>
    </source>
</reference>
<dbReference type="GO" id="GO:0003700">
    <property type="term" value="F:DNA-binding transcription factor activity"/>
    <property type="evidence" value="ECO:0007669"/>
    <property type="project" value="InterPro"/>
</dbReference>